<proteinExistence type="predicted"/>
<dbReference type="RefSeq" id="WP_130491848.1">
    <property type="nucleotide sequence ID" value="NZ_SGXD01000001.1"/>
</dbReference>
<dbReference type="AlphaFoldDB" id="A0A4Q7NWV6"/>
<keyword evidence="3" id="KW-1185">Reference proteome</keyword>
<evidence type="ECO:0000256" key="1">
    <source>
        <dbReference type="SAM" id="SignalP"/>
    </source>
</evidence>
<comment type="caution">
    <text evidence="2">The sequence shown here is derived from an EMBL/GenBank/DDBJ whole genome shotgun (WGS) entry which is preliminary data.</text>
</comment>
<feature type="signal peptide" evidence="1">
    <location>
        <begin position="1"/>
        <end position="29"/>
    </location>
</feature>
<reference evidence="2 3" key="1">
    <citation type="submission" date="2019-02" db="EMBL/GenBank/DDBJ databases">
        <title>Genomic Encyclopedia of Type Strains, Phase IV (KMG-IV): sequencing the most valuable type-strain genomes for metagenomic binning, comparative biology and taxonomic classification.</title>
        <authorList>
            <person name="Goeker M."/>
        </authorList>
    </citation>
    <scope>NUCLEOTIDE SEQUENCE [LARGE SCALE GENOMIC DNA]</scope>
    <source>
        <strain evidence="2 3">DSM 45622</strain>
    </source>
</reference>
<sequence length="271" mass="28925">MKDLRLPAALLIVVASLLGSSIGAQPASAAVSRARVVAVTTPQTRAPNVPSVLRAGLYTFQVVAKPSIGLHSLSLTRPARGYTLAQYVRDTSAHPAREPRAAELFYVQSGSSAQIVLQPGTYWLNAEQAALHPRRVGILTVTGPRSRAVLHAATPVPLGTAGLTARVQVRAALPWWRLSNASSRDREAYIYRVPEGSSPDEVAAALRSRKDHPEIVSALESASFGYVPLDAHRSEQVALGLLPGSYVIVAFTFSGPAEQDLTFVTVPRPRA</sequence>
<dbReference type="OrthoDB" id="186919at2"/>
<organism evidence="2 3">
    <name type="scientific">Motilibacter rhizosphaerae</name>
    <dbReference type="NCBI Taxonomy" id="598652"/>
    <lineage>
        <taxon>Bacteria</taxon>
        <taxon>Bacillati</taxon>
        <taxon>Actinomycetota</taxon>
        <taxon>Actinomycetes</taxon>
        <taxon>Motilibacterales</taxon>
        <taxon>Motilibacteraceae</taxon>
        <taxon>Motilibacter</taxon>
    </lineage>
</organism>
<evidence type="ECO:0000313" key="3">
    <source>
        <dbReference type="Proteomes" id="UP000293638"/>
    </source>
</evidence>
<evidence type="ECO:0000313" key="2">
    <source>
        <dbReference type="EMBL" id="RZS91826.1"/>
    </source>
</evidence>
<dbReference type="EMBL" id="SGXD01000001">
    <property type="protein sequence ID" value="RZS91826.1"/>
    <property type="molecule type" value="Genomic_DNA"/>
</dbReference>
<feature type="chain" id="PRO_5020226308" description="DUF4397 domain-containing protein" evidence="1">
    <location>
        <begin position="30"/>
        <end position="271"/>
    </location>
</feature>
<dbReference type="Proteomes" id="UP000293638">
    <property type="component" value="Unassembled WGS sequence"/>
</dbReference>
<gene>
    <name evidence="2" type="ORF">EV189_1078</name>
</gene>
<keyword evidence="1" id="KW-0732">Signal</keyword>
<evidence type="ECO:0008006" key="4">
    <source>
        <dbReference type="Google" id="ProtNLM"/>
    </source>
</evidence>
<protein>
    <recommendedName>
        <fullName evidence="4">DUF4397 domain-containing protein</fullName>
    </recommendedName>
</protein>
<accession>A0A4Q7NWV6</accession>
<name>A0A4Q7NWV6_9ACTN</name>